<dbReference type="Gene3D" id="2.60.120.10">
    <property type="entry name" value="Jelly Rolls"/>
    <property type="match status" value="1"/>
</dbReference>
<dbReference type="RefSeq" id="WP_394303918.1">
    <property type="nucleotide sequence ID" value="NZ_JBHMQT010000059.1"/>
</dbReference>
<sequence>MLYSECESFEQLVLPPGADSLHASPGIEQILYAVSGKGMLRTEDGSLPLTPGQAALLPAGTTATITAGPPGLELLILRTLSARARSVLPPRIPELSPGERSIRVPGSADRKAG</sequence>
<dbReference type="EMBL" id="JBHMQT010000059">
    <property type="protein sequence ID" value="MFC0865915.1"/>
    <property type="molecule type" value="Genomic_DNA"/>
</dbReference>
<protein>
    <submittedName>
        <fullName evidence="2">Cupin domain-containing protein</fullName>
    </submittedName>
</protein>
<proteinExistence type="predicted"/>
<reference evidence="2 3" key="1">
    <citation type="submission" date="2024-09" db="EMBL/GenBank/DDBJ databases">
        <authorList>
            <person name="Sun Q."/>
            <person name="Mori K."/>
        </authorList>
    </citation>
    <scope>NUCLEOTIDE SEQUENCE [LARGE SCALE GENOMIC DNA]</scope>
    <source>
        <strain evidence="2 3">TBRC 1851</strain>
    </source>
</reference>
<gene>
    <name evidence="2" type="ORF">ACFHYQ_26805</name>
</gene>
<evidence type="ECO:0000313" key="2">
    <source>
        <dbReference type="EMBL" id="MFC0865915.1"/>
    </source>
</evidence>
<accession>A0ABV6UCP8</accession>
<dbReference type="CDD" id="cd02208">
    <property type="entry name" value="cupin_RmlC-like"/>
    <property type="match status" value="1"/>
</dbReference>
<comment type="caution">
    <text evidence="2">The sequence shown here is derived from an EMBL/GenBank/DDBJ whole genome shotgun (WGS) entry which is preliminary data.</text>
</comment>
<dbReference type="SUPFAM" id="SSF51182">
    <property type="entry name" value="RmlC-like cupins"/>
    <property type="match status" value="1"/>
</dbReference>
<dbReference type="Proteomes" id="UP001589870">
    <property type="component" value="Unassembled WGS sequence"/>
</dbReference>
<name>A0ABV6UCP8_9ACTN</name>
<dbReference type="InterPro" id="IPR014710">
    <property type="entry name" value="RmlC-like_jellyroll"/>
</dbReference>
<dbReference type="InterPro" id="IPR011051">
    <property type="entry name" value="RmlC_Cupin_sf"/>
</dbReference>
<evidence type="ECO:0000313" key="3">
    <source>
        <dbReference type="Proteomes" id="UP001589870"/>
    </source>
</evidence>
<feature type="region of interest" description="Disordered" evidence="1">
    <location>
        <begin position="90"/>
        <end position="113"/>
    </location>
</feature>
<keyword evidence="3" id="KW-1185">Reference proteome</keyword>
<evidence type="ECO:0000256" key="1">
    <source>
        <dbReference type="SAM" id="MobiDB-lite"/>
    </source>
</evidence>
<organism evidence="2 3">
    <name type="scientific">Sphaerimonospora cavernae</name>
    <dbReference type="NCBI Taxonomy" id="1740611"/>
    <lineage>
        <taxon>Bacteria</taxon>
        <taxon>Bacillati</taxon>
        <taxon>Actinomycetota</taxon>
        <taxon>Actinomycetes</taxon>
        <taxon>Streptosporangiales</taxon>
        <taxon>Streptosporangiaceae</taxon>
        <taxon>Sphaerimonospora</taxon>
    </lineage>
</organism>